<evidence type="ECO:0000313" key="2">
    <source>
        <dbReference type="EMBL" id="QJA64481.1"/>
    </source>
</evidence>
<evidence type="ECO:0000256" key="1">
    <source>
        <dbReference type="SAM" id="Phobius"/>
    </source>
</evidence>
<accession>A0A6M3J5Q0</accession>
<feature type="transmembrane region" description="Helical" evidence="1">
    <location>
        <begin position="90"/>
        <end position="110"/>
    </location>
</feature>
<reference evidence="2" key="1">
    <citation type="submission" date="2020-03" db="EMBL/GenBank/DDBJ databases">
        <title>The deep terrestrial virosphere.</title>
        <authorList>
            <person name="Holmfeldt K."/>
            <person name="Nilsson E."/>
            <person name="Simone D."/>
            <person name="Lopez-Fernandez M."/>
            <person name="Wu X."/>
            <person name="de Brujin I."/>
            <person name="Lundin D."/>
            <person name="Andersson A."/>
            <person name="Bertilsson S."/>
            <person name="Dopson M."/>
        </authorList>
    </citation>
    <scope>NUCLEOTIDE SEQUENCE</scope>
    <source>
        <strain evidence="2">MM415B00496</strain>
    </source>
</reference>
<dbReference type="AlphaFoldDB" id="A0A6M3J5Q0"/>
<dbReference type="EMBL" id="MT141520">
    <property type="protein sequence ID" value="QJA64481.1"/>
    <property type="molecule type" value="Genomic_DNA"/>
</dbReference>
<proteinExistence type="predicted"/>
<keyword evidence="1" id="KW-1133">Transmembrane helix</keyword>
<keyword evidence="1" id="KW-0472">Membrane</keyword>
<name>A0A6M3J5Q0_9ZZZZ</name>
<sequence length="111" mass="12507">MPDSVTDRVARIAVLEERQRQRFAQEAKCMKMFDNIRDKLDVVNREQGEAALEIAGLRNDFRHEMGNLRNELTVLINSRVSAPMSGKERAAIYIALISSISSMFGIIVALV</sequence>
<keyword evidence="1" id="KW-0812">Transmembrane</keyword>
<gene>
    <name evidence="2" type="ORF">MM415B00496_0039</name>
</gene>
<organism evidence="2">
    <name type="scientific">viral metagenome</name>
    <dbReference type="NCBI Taxonomy" id="1070528"/>
    <lineage>
        <taxon>unclassified sequences</taxon>
        <taxon>metagenomes</taxon>
        <taxon>organismal metagenomes</taxon>
    </lineage>
</organism>
<protein>
    <submittedName>
        <fullName evidence="2">Uncharacterized protein</fullName>
    </submittedName>
</protein>